<dbReference type="EMBL" id="JACHID010000004">
    <property type="protein sequence ID" value="MBB5021486.1"/>
    <property type="molecule type" value="Genomic_DNA"/>
</dbReference>
<dbReference type="RefSeq" id="WP_183730281.1">
    <property type="nucleotide sequence ID" value="NZ_JACHID010000004.1"/>
</dbReference>
<protein>
    <submittedName>
        <fullName evidence="5">Tetratricopeptide (TPR) repeat protein</fullName>
    </submittedName>
</protein>
<evidence type="ECO:0000313" key="6">
    <source>
        <dbReference type="Proteomes" id="UP000528322"/>
    </source>
</evidence>
<proteinExistence type="predicted"/>
<dbReference type="SMART" id="SM00028">
    <property type="entry name" value="TPR"/>
    <property type="match status" value="9"/>
</dbReference>
<comment type="caution">
    <text evidence="5">The sequence shown here is derived from an EMBL/GenBank/DDBJ whole genome shotgun (WGS) entry which is preliminary data.</text>
</comment>
<dbReference type="SUPFAM" id="SSF48452">
    <property type="entry name" value="TPR-like"/>
    <property type="match status" value="4"/>
</dbReference>
<dbReference type="PANTHER" id="PTHR45586">
    <property type="entry name" value="TPR REPEAT-CONTAINING PROTEIN PA4667"/>
    <property type="match status" value="1"/>
</dbReference>
<evidence type="ECO:0000256" key="2">
    <source>
        <dbReference type="ARBA" id="ARBA00022803"/>
    </source>
</evidence>
<name>A0A7W7Y3M3_9BACT</name>
<accession>A0A7W7Y3M3</accession>
<evidence type="ECO:0000313" key="5">
    <source>
        <dbReference type="EMBL" id="MBB5021486.1"/>
    </source>
</evidence>
<sequence length="1014" mass="117258">MKHFLRTFIIVAAVHIAFSPCLAALISFKAEQLEENIIRETLSFVLDEPTTYTVSDYTVVNQVVVEFPGNVASIGELRLEAMNSALVERISSYRGNIIIHLRHVPVEISDTFDQDPFMIQVTLEGDKRRITQVQDNMRQLRRSLAGELELEFSTKTPVAGISGHTPLVTGLTPEELLQLELRSSALSMIDPYREDRGLRELNTPDAMALRRGLENINSGQYLDALDDLLYIIRQHPQSPFVEEATFLLGDCYRNISQEPPGLQYRDAIAVYEKAMELYPNSRYIPKAMFGIAQSYENLNNRSTAKYYYEMIAELPTINEYIGPALLSASRLELEMNDPEAAIQAVERLLDYDEDHWRMEAYQRLTSLHHMEGDYQESARFFTRLQEEYPEFGTYEPELLLEAARSYYRTGQLRESAHNLQKIINVYPAYDDAAAAYLKLATIHFDVGNLDLSQMYISELTGQFSQSEDAARGQLLQARILKELDLCDDALGMYSLVEFGSYGRTLEQPILKGKVRGEICLGNFDIAESLARQFLSRFGLSDKADVVQSLQHEARYRRARQKYEENDIQESYDLLRSYIQEQIQLPDDEENYQRIIDLAERNYYLLGEIQLEESSTAALEHFREFLNRYPDGDFSEDVQRHIRDLEYRLTHEEIEALQFQQAIERAQSAVEEFDSGYRSSDFRDLQVYTLFKQGEFLFNNGNYDEGSVYFDRIFHDFDDTPYAEQARDFLIRAGRGNVFEAYSSSDYVAAVDQFNIYSDYLVHSHEDYFESGKMASQSYTRLGFYDRGMEHIDEMEKNLPAAYSDRLEDLRALNYWGLQDYQRLIGVLGPRLASGEPMMPEAYRVLAQSYSRENQTDEAIDTYLSAADALAENDPQNSRHMRFDAAQLLQNSGREDEAREQYEQLVGEYELNPSLDPVVVDAYYELVEMARRSESHQRVVELCQQVLDLIGNDHDQTLHFLDRKARAYQGQGDIARAIPVYERIVEQDPDGPFGLRARQELQSYQWNERVRERLQ</sequence>
<keyword evidence="6" id="KW-1185">Reference proteome</keyword>
<reference evidence="5 6" key="1">
    <citation type="submission" date="2020-08" db="EMBL/GenBank/DDBJ databases">
        <title>Genomic Encyclopedia of Type Strains, Phase IV (KMG-IV): sequencing the most valuable type-strain genomes for metagenomic binning, comparative biology and taxonomic classification.</title>
        <authorList>
            <person name="Goeker M."/>
        </authorList>
    </citation>
    <scope>NUCLEOTIDE SEQUENCE [LARGE SCALE GENOMIC DNA]</scope>
    <source>
        <strain evidence="5 6">DSM 22071</strain>
    </source>
</reference>
<dbReference type="InterPro" id="IPR011990">
    <property type="entry name" value="TPR-like_helical_dom_sf"/>
</dbReference>
<dbReference type="Pfam" id="PF13432">
    <property type="entry name" value="TPR_16"/>
    <property type="match status" value="2"/>
</dbReference>
<evidence type="ECO:0000256" key="1">
    <source>
        <dbReference type="ARBA" id="ARBA00022737"/>
    </source>
</evidence>
<organism evidence="5 6">
    <name type="scientific">Desulfurispira natronophila</name>
    <dbReference type="NCBI Taxonomy" id="682562"/>
    <lineage>
        <taxon>Bacteria</taxon>
        <taxon>Pseudomonadati</taxon>
        <taxon>Chrysiogenota</taxon>
        <taxon>Chrysiogenia</taxon>
        <taxon>Chrysiogenales</taxon>
        <taxon>Chrysiogenaceae</taxon>
        <taxon>Desulfurispira</taxon>
    </lineage>
</organism>
<dbReference type="PROSITE" id="PS50005">
    <property type="entry name" value="TPR"/>
    <property type="match status" value="1"/>
</dbReference>
<feature type="signal peptide" evidence="4">
    <location>
        <begin position="1"/>
        <end position="23"/>
    </location>
</feature>
<dbReference type="Gene3D" id="1.25.40.10">
    <property type="entry name" value="Tetratricopeptide repeat domain"/>
    <property type="match status" value="5"/>
</dbReference>
<dbReference type="Pfam" id="PF13174">
    <property type="entry name" value="TPR_6"/>
    <property type="match status" value="4"/>
</dbReference>
<evidence type="ECO:0000256" key="3">
    <source>
        <dbReference type="PROSITE-ProRule" id="PRU00339"/>
    </source>
</evidence>
<dbReference type="PANTHER" id="PTHR45586:SF1">
    <property type="entry name" value="LIPOPOLYSACCHARIDE ASSEMBLY PROTEIN B"/>
    <property type="match status" value="1"/>
</dbReference>
<dbReference type="InterPro" id="IPR051012">
    <property type="entry name" value="CellSynth/LPSAsmb/PSIAsmb"/>
</dbReference>
<keyword evidence="4" id="KW-0732">Signal</keyword>
<evidence type="ECO:0000256" key="4">
    <source>
        <dbReference type="SAM" id="SignalP"/>
    </source>
</evidence>
<dbReference type="InterPro" id="IPR019734">
    <property type="entry name" value="TPR_rpt"/>
</dbReference>
<feature type="repeat" description="TPR" evidence="3">
    <location>
        <begin position="839"/>
        <end position="872"/>
    </location>
</feature>
<dbReference type="AlphaFoldDB" id="A0A7W7Y3M3"/>
<dbReference type="Proteomes" id="UP000528322">
    <property type="component" value="Unassembled WGS sequence"/>
</dbReference>
<keyword evidence="1" id="KW-0677">Repeat</keyword>
<feature type="chain" id="PRO_5031456561" evidence="4">
    <location>
        <begin position="24"/>
        <end position="1014"/>
    </location>
</feature>
<keyword evidence="2 3" id="KW-0802">TPR repeat</keyword>
<gene>
    <name evidence="5" type="ORF">HNR37_000798</name>
</gene>